<evidence type="ECO:0000313" key="19">
    <source>
        <dbReference type="EMBL" id="URE20788.1"/>
    </source>
</evidence>
<keyword evidence="19" id="KW-0418">Kinase</keyword>
<dbReference type="GO" id="GO:0004674">
    <property type="term" value="F:protein serine/threonine kinase activity"/>
    <property type="evidence" value="ECO:0007669"/>
    <property type="project" value="UniProtKB-EC"/>
</dbReference>
<dbReference type="SUPFAM" id="SSF52058">
    <property type="entry name" value="L domain-like"/>
    <property type="match status" value="1"/>
</dbReference>
<keyword evidence="8" id="KW-0547">Nucleotide-binding</keyword>
<reference evidence="19" key="1">
    <citation type="submission" date="2022-05" db="EMBL/GenBank/DDBJ databases">
        <title>The Musa troglodytarum L. genome provides insights into the mechanism of non-climacteric behaviour and enrichment of carotenoids.</title>
        <authorList>
            <person name="Wang J."/>
        </authorList>
    </citation>
    <scope>NUCLEOTIDE SEQUENCE</scope>
    <source>
        <tissue evidence="19">Leaf</tissue>
    </source>
</reference>
<evidence type="ECO:0000256" key="6">
    <source>
        <dbReference type="ARBA" id="ARBA00022679"/>
    </source>
</evidence>
<keyword evidence="9" id="KW-0067">ATP-binding</keyword>
<comment type="similarity">
    <text evidence="2">Belongs to the protein kinase superfamily. TKL Ser/Thr protein kinase family. ROCO subfamily.</text>
</comment>
<evidence type="ECO:0000259" key="18">
    <source>
        <dbReference type="PROSITE" id="PS50011"/>
    </source>
</evidence>
<sequence length="953" mass="103854">MWSLSNASSGMGVAEDCRDTFLELQRKKTHRYVIFKIDEKRKQSSGGFQDRLVDRAINKRSTVLWKEMFKRFKPILAKIVKWETWSTMAALNAILGWWGRTASATSSPAWNISGEPCSGAAIDSTSFDSAAFNPAIKCDCSYDNATTCHITQLKVYALDVVGRIPDELQNLTYLTNLSVGTTALSGGIPKELGKLTNLLSLFLGNNNLSGSLPANKSGNLREKDFDIRKEAGEKSLTAVIKEYVAPVTENFLEIHFFWAGKGTCCVPTQDFTPTVSNKPPSTTSTSKKKTELIEMSARPDTFTYSELKTATEDFNSANKLGEGGFGPVYKGKLSDGRTVAVKQLSVASNQGKHQFMTEIAIISAVQHRNLVKLYGCCVEGEKRLVVYEYLENKSLDQAIFGLCLLVINSFPSPPHLADLFSILHSERMAAPGGNKIRNAKLVLLGDVGTGKSSLVLRFVKGQFVEFQESTIGAAFFSQTVAVNDETIKFEIWDTAGQERYHSLAPMYYRGAAAAVIVYDMTNAASFTRAKKWVQELQAQGSPNTIMALAGNKADLVEARQVSVEEAQTYAQENGLFFMETSAKTAINVNDIFYEIAKRLTRAQPVQNPQGMALANKPDQRITTSKGNNSTSKAKRGSEPLQANASVFKAEESSYICHQLLFLAGIQHLHPVKSFRLHPRHHTHPSPLQHPREFPLSIIQRISNVAPHQTPRQVPHRCQQLRLVRRRVAVLVVPVRALRQRQLPHQVVRHQRYDLVLLHPLLRLRPLHSPEVGLVEHQPRYLYRMQAVRHCRRTDGGVEGDVATGAGAHEEATGEVSAVVEGEVAPAIRGLGAEPQEGVEGIVVGGREAVLGGQAVVDGKYNGREGGSQASAGGVDGSGGGTEDDESAAMEVKDEGELGSRRGLAGEEEAEGGAASGIEREVLTEDCGVGGGQERDETGSSEGAVGIAGDPEQL</sequence>
<dbReference type="PANTHER" id="PTHR48006:SF34">
    <property type="entry name" value="OS08G0203700 PROTEIN"/>
    <property type="match status" value="1"/>
</dbReference>
<keyword evidence="20" id="KW-1185">Reference proteome</keyword>
<feature type="domain" description="Protein kinase" evidence="18">
    <location>
        <begin position="314"/>
        <end position="621"/>
    </location>
</feature>
<dbReference type="InterPro" id="IPR000719">
    <property type="entry name" value="Prot_kinase_dom"/>
</dbReference>
<dbReference type="SMART" id="SM00173">
    <property type="entry name" value="RAS"/>
    <property type="match status" value="1"/>
</dbReference>
<evidence type="ECO:0000256" key="5">
    <source>
        <dbReference type="ARBA" id="ARBA00022553"/>
    </source>
</evidence>
<dbReference type="Pfam" id="PF07714">
    <property type="entry name" value="PK_Tyr_Ser-Thr"/>
    <property type="match status" value="1"/>
</dbReference>
<dbReference type="PRINTS" id="PR00449">
    <property type="entry name" value="RASTRNSFRMNG"/>
</dbReference>
<name>A0A9E7GX64_9LILI</name>
<dbReference type="InterPro" id="IPR011009">
    <property type="entry name" value="Kinase-like_dom_sf"/>
</dbReference>
<dbReference type="InterPro" id="IPR029006">
    <property type="entry name" value="ADF-H/Gelsolin-like_dom_sf"/>
</dbReference>
<dbReference type="PANTHER" id="PTHR48006">
    <property type="entry name" value="LEUCINE-RICH REPEAT-CONTAINING PROTEIN DDB_G0281931-RELATED"/>
    <property type="match status" value="1"/>
</dbReference>
<dbReference type="GO" id="GO:0005737">
    <property type="term" value="C:cytoplasm"/>
    <property type="evidence" value="ECO:0007669"/>
    <property type="project" value="UniProtKB-ARBA"/>
</dbReference>
<dbReference type="SMART" id="SM00176">
    <property type="entry name" value="RAN"/>
    <property type="match status" value="1"/>
</dbReference>
<dbReference type="GO" id="GO:0015031">
    <property type="term" value="P:protein transport"/>
    <property type="evidence" value="ECO:0007669"/>
    <property type="project" value="UniProtKB-KW"/>
</dbReference>
<dbReference type="Gene3D" id="3.40.50.300">
    <property type="entry name" value="P-loop containing nucleotide triphosphate hydrolases"/>
    <property type="match status" value="1"/>
</dbReference>
<dbReference type="PROSITE" id="PS51421">
    <property type="entry name" value="RAS"/>
    <property type="match status" value="1"/>
</dbReference>
<dbReference type="GO" id="GO:0012505">
    <property type="term" value="C:endomembrane system"/>
    <property type="evidence" value="ECO:0007669"/>
    <property type="project" value="UniProtKB-SubCell"/>
</dbReference>
<dbReference type="Gene3D" id="3.80.10.10">
    <property type="entry name" value="Ribonuclease Inhibitor"/>
    <property type="match status" value="1"/>
</dbReference>
<dbReference type="InterPro" id="IPR005225">
    <property type="entry name" value="Small_GTP-bd"/>
</dbReference>
<dbReference type="GO" id="GO:0005525">
    <property type="term" value="F:GTP binding"/>
    <property type="evidence" value="ECO:0007669"/>
    <property type="project" value="UniProtKB-KW"/>
</dbReference>
<gene>
    <name evidence="19" type="ORF">MUK42_11764</name>
</gene>
<evidence type="ECO:0000256" key="11">
    <source>
        <dbReference type="ARBA" id="ARBA00023134"/>
    </source>
</evidence>
<evidence type="ECO:0000256" key="14">
    <source>
        <dbReference type="ARBA" id="ARBA00023288"/>
    </source>
</evidence>
<dbReference type="Proteomes" id="UP001055439">
    <property type="component" value="Chromosome 7"/>
</dbReference>
<evidence type="ECO:0000256" key="8">
    <source>
        <dbReference type="ARBA" id="ARBA00022741"/>
    </source>
</evidence>
<comment type="similarity">
    <text evidence="1">Belongs to the small GTPase superfamily. Rab family.</text>
</comment>
<dbReference type="AlphaFoldDB" id="A0A9E7GX64"/>
<keyword evidence="10" id="KW-0653">Protein transport</keyword>
<evidence type="ECO:0000256" key="17">
    <source>
        <dbReference type="SAM" id="MobiDB-lite"/>
    </source>
</evidence>
<dbReference type="GO" id="GO:0003924">
    <property type="term" value="F:GTPase activity"/>
    <property type="evidence" value="ECO:0007669"/>
    <property type="project" value="InterPro"/>
</dbReference>
<dbReference type="CDD" id="cd01860">
    <property type="entry name" value="Rab5_related"/>
    <property type="match status" value="1"/>
</dbReference>
<feature type="non-terminal residue" evidence="19">
    <location>
        <position position="953"/>
    </location>
</feature>
<dbReference type="EC" id="2.7.11.1" evidence="3"/>
<dbReference type="PROSITE" id="PS51419">
    <property type="entry name" value="RAB"/>
    <property type="match status" value="1"/>
</dbReference>
<evidence type="ECO:0000256" key="1">
    <source>
        <dbReference type="ARBA" id="ARBA00006270"/>
    </source>
</evidence>
<dbReference type="InterPro" id="IPR001245">
    <property type="entry name" value="Ser-Thr/Tyr_kinase_cat_dom"/>
</dbReference>
<protein>
    <recommendedName>
        <fullName evidence="3">non-specific serine/threonine protein kinase</fullName>
        <ecNumber evidence="3">2.7.11.1</ecNumber>
    </recommendedName>
</protein>
<feature type="region of interest" description="Disordered" evidence="17">
    <location>
        <begin position="859"/>
        <end position="953"/>
    </location>
</feature>
<keyword evidence="7" id="KW-0732">Signal</keyword>
<dbReference type="GO" id="GO:0005886">
    <property type="term" value="C:plasma membrane"/>
    <property type="evidence" value="ECO:0007669"/>
    <property type="project" value="TreeGrafter"/>
</dbReference>
<dbReference type="SUPFAM" id="SSF52540">
    <property type="entry name" value="P-loop containing nucleoside triphosphate hydrolases"/>
    <property type="match status" value="1"/>
</dbReference>
<dbReference type="NCBIfam" id="TIGR00231">
    <property type="entry name" value="small_GTP"/>
    <property type="match status" value="1"/>
</dbReference>
<dbReference type="SUPFAM" id="SSF56112">
    <property type="entry name" value="Protein kinase-like (PK-like)"/>
    <property type="match status" value="1"/>
</dbReference>
<evidence type="ECO:0000256" key="4">
    <source>
        <dbReference type="ARBA" id="ARBA00022448"/>
    </source>
</evidence>
<dbReference type="Gene3D" id="3.30.200.20">
    <property type="entry name" value="Phosphorylase Kinase, domain 1"/>
    <property type="match status" value="1"/>
</dbReference>
<dbReference type="InterPro" id="IPR027417">
    <property type="entry name" value="P-loop_NTPase"/>
</dbReference>
<keyword evidence="13" id="KW-0325">Glycoprotein</keyword>
<dbReference type="FunFam" id="3.40.50.300:FF:000687">
    <property type="entry name" value="Ras-related protein RABF2b"/>
    <property type="match status" value="1"/>
</dbReference>
<dbReference type="InterPro" id="IPR021720">
    <property type="entry name" value="Malectin_dom"/>
</dbReference>
<evidence type="ECO:0000256" key="16">
    <source>
        <dbReference type="ARBA" id="ARBA00037868"/>
    </source>
</evidence>
<accession>A0A9E7GX64</accession>
<dbReference type="Gene3D" id="3.40.20.10">
    <property type="entry name" value="Severin"/>
    <property type="match status" value="1"/>
</dbReference>
<dbReference type="GO" id="GO:0005524">
    <property type="term" value="F:ATP binding"/>
    <property type="evidence" value="ECO:0007669"/>
    <property type="project" value="UniProtKB-KW"/>
</dbReference>
<dbReference type="Pfam" id="PF00071">
    <property type="entry name" value="Ras"/>
    <property type="match status" value="1"/>
</dbReference>
<dbReference type="InterPro" id="IPR051824">
    <property type="entry name" value="LRR_Rcpt-Like_S/T_Kinase"/>
</dbReference>
<dbReference type="PROSITE" id="PS51420">
    <property type="entry name" value="RHO"/>
    <property type="match status" value="1"/>
</dbReference>
<proteinExistence type="inferred from homology"/>
<dbReference type="InterPro" id="IPR032675">
    <property type="entry name" value="LRR_dom_sf"/>
</dbReference>
<evidence type="ECO:0000256" key="13">
    <source>
        <dbReference type="ARBA" id="ARBA00023180"/>
    </source>
</evidence>
<evidence type="ECO:0000313" key="20">
    <source>
        <dbReference type="Proteomes" id="UP001055439"/>
    </source>
</evidence>
<keyword evidence="5" id="KW-0597">Phosphoprotein</keyword>
<dbReference type="PROSITE" id="PS50011">
    <property type="entry name" value="PROTEIN_KINASE_DOM"/>
    <property type="match status" value="1"/>
</dbReference>
<feature type="compositionally biased region" description="Polar residues" evidence="17">
    <location>
        <begin position="620"/>
        <end position="631"/>
    </location>
</feature>
<dbReference type="SMART" id="SM00174">
    <property type="entry name" value="RHO"/>
    <property type="match status" value="1"/>
</dbReference>
<evidence type="ECO:0000256" key="2">
    <source>
        <dbReference type="ARBA" id="ARBA00008171"/>
    </source>
</evidence>
<dbReference type="Pfam" id="PF11721">
    <property type="entry name" value="Malectin"/>
    <property type="match status" value="1"/>
</dbReference>
<keyword evidence="15" id="KW-0636">Prenylation</keyword>
<keyword evidence="19" id="KW-0675">Receptor</keyword>
<evidence type="ECO:0000256" key="12">
    <source>
        <dbReference type="ARBA" id="ARBA00023136"/>
    </source>
</evidence>
<evidence type="ECO:0000256" key="7">
    <source>
        <dbReference type="ARBA" id="ARBA00022729"/>
    </source>
</evidence>
<evidence type="ECO:0000256" key="3">
    <source>
        <dbReference type="ARBA" id="ARBA00012513"/>
    </source>
</evidence>
<dbReference type="InterPro" id="IPR001806">
    <property type="entry name" value="Small_GTPase"/>
</dbReference>
<evidence type="ECO:0000256" key="15">
    <source>
        <dbReference type="ARBA" id="ARBA00023289"/>
    </source>
</evidence>
<keyword evidence="6" id="KW-0808">Transferase</keyword>
<comment type="subcellular location">
    <subcellularLocation>
        <location evidence="16">Endomembrane system</location>
        <topology evidence="16">Lipid-anchor</topology>
    </subcellularLocation>
</comment>
<feature type="region of interest" description="Disordered" evidence="17">
    <location>
        <begin position="607"/>
        <end position="639"/>
    </location>
</feature>
<keyword evidence="12" id="KW-0472">Membrane</keyword>
<keyword evidence="4" id="KW-0813">Transport</keyword>
<dbReference type="OrthoDB" id="763721at2759"/>
<feature type="compositionally biased region" description="Basic and acidic residues" evidence="17">
    <location>
        <begin position="890"/>
        <end position="899"/>
    </location>
</feature>
<evidence type="ECO:0000256" key="10">
    <source>
        <dbReference type="ARBA" id="ARBA00022927"/>
    </source>
</evidence>
<dbReference type="EMBL" id="CP097509">
    <property type="protein sequence ID" value="URE20788.1"/>
    <property type="molecule type" value="Genomic_DNA"/>
</dbReference>
<organism evidence="19 20">
    <name type="scientific">Musa troglodytarum</name>
    <name type="common">fe'i banana</name>
    <dbReference type="NCBI Taxonomy" id="320322"/>
    <lineage>
        <taxon>Eukaryota</taxon>
        <taxon>Viridiplantae</taxon>
        <taxon>Streptophyta</taxon>
        <taxon>Embryophyta</taxon>
        <taxon>Tracheophyta</taxon>
        <taxon>Spermatophyta</taxon>
        <taxon>Magnoliopsida</taxon>
        <taxon>Liliopsida</taxon>
        <taxon>Zingiberales</taxon>
        <taxon>Musaceae</taxon>
        <taxon>Musa</taxon>
    </lineage>
</organism>
<keyword evidence="11" id="KW-0342">GTP-binding</keyword>
<evidence type="ECO:0000256" key="9">
    <source>
        <dbReference type="ARBA" id="ARBA00022840"/>
    </source>
</evidence>
<dbReference type="FunFam" id="3.30.200.20:FF:000140">
    <property type="entry name" value="Leucine-rich repeat receptor-like protein kinase"/>
    <property type="match status" value="1"/>
</dbReference>
<dbReference type="SMART" id="SM00175">
    <property type="entry name" value="RAB"/>
    <property type="match status" value="1"/>
</dbReference>
<keyword evidence="14" id="KW-0449">Lipoprotein</keyword>